<dbReference type="VEuPathDB" id="MicrosporidiaDB:M153_7650002336"/>
<organism evidence="6 7">
    <name type="scientific">Pseudoloma neurophilia</name>
    <dbReference type="NCBI Taxonomy" id="146866"/>
    <lineage>
        <taxon>Eukaryota</taxon>
        <taxon>Fungi</taxon>
        <taxon>Fungi incertae sedis</taxon>
        <taxon>Microsporidia</taxon>
        <taxon>Pseudoloma</taxon>
    </lineage>
</organism>
<sequence>MKEMFFDGLPNVLKIKFAAEGPENVDSIITQVQKSETQIMNTLTNKIQTTIEFSNTPHHMQNQNQINKTTQKWCKNHKSTTHDTSECKFPPKPSTQHEKKLNSIGPTICERQGIINDRKILIQFDTGSTLSFINKNTSVFLENPPYSIVPIDISLASGDKQRITHAQLIVLDSLHFTMPKTTEVFVLDKCNYDLILGVGFMIDNEMLIDFQNNNLSFGETKIKQDDQIMVSNSVKTVKDLNNDEINKIVSQYTNFSQTFDPLISEKYKISLTNDNPISLPSYFIQIEYRKELRKHIDDLEKKQIIRKSHSMYASPCFVKRKSNGELRLKNDYRALNQISHTSEYFFLNITDTFHKIKGANVFSKLDLEKGF</sequence>
<dbReference type="InterPro" id="IPR043128">
    <property type="entry name" value="Rev_trsase/Diguanyl_cyclase"/>
</dbReference>
<dbReference type="SUPFAM" id="SSF56672">
    <property type="entry name" value="DNA/RNA polymerases"/>
    <property type="match status" value="1"/>
</dbReference>
<dbReference type="Gene3D" id="2.40.70.10">
    <property type="entry name" value="Acid Proteases"/>
    <property type="match status" value="1"/>
</dbReference>
<evidence type="ECO:0000313" key="7">
    <source>
        <dbReference type="Proteomes" id="UP000051530"/>
    </source>
</evidence>
<dbReference type="OrthoDB" id="3250101at2759"/>
<comment type="caution">
    <text evidence="6">The sequence shown here is derived from an EMBL/GenBank/DDBJ whole genome shotgun (WGS) entry which is preliminary data.</text>
</comment>
<evidence type="ECO:0000256" key="4">
    <source>
        <dbReference type="ARBA" id="ARBA00022759"/>
    </source>
</evidence>
<keyword evidence="7" id="KW-1185">Reference proteome</keyword>
<keyword evidence="4" id="KW-0255">Endonuclease</keyword>
<dbReference type="Gene3D" id="3.30.70.270">
    <property type="match status" value="1"/>
</dbReference>
<evidence type="ECO:0000256" key="1">
    <source>
        <dbReference type="ARBA" id="ARBA00022679"/>
    </source>
</evidence>
<protein>
    <submittedName>
        <fullName evidence="6">Transposable element</fullName>
    </submittedName>
</protein>
<dbReference type="CDD" id="cd00303">
    <property type="entry name" value="retropepsin_like"/>
    <property type="match status" value="1"/>
</dbReference>
<proteinExistence type="predicted"/>
<dbReference type="PANTHER" id="PTHR37984">
    <property type="entry name" value="PROTEIN CBG26694"/>
    <property type="match status" value="1"/>
</dbReference>
<dbReference type="InterPro" id="IPR050951">
    <property type="entry name" value="Retrovirus_Pol_polyprotein"/>
</dbReference>
<keyword evidence="1" id="KW-0808">Transferase</keyword>
<gene>
    <name evidence="6" type="ORF">M153_7650002336</name>
</gene>
<dbReference type="InterPro" id="IPR043502">
    <property type="entry name" value="DNA/RNA_pol_sf"/>
</dbReference>
<reference evidence="6 7" key="1">
    <citation type="submission" date="2015-07" db="EMBL/GenBank/DDBJ databases">
        <title>The genome of Pseudoloma neurophilia, a relevant intracellular parasite of the zebrafish.</title>
        <authorList>
            <person name="Ndikumana S."/>
            <person name="Pelin A."/>
            <person name="Sanders J."/>
            <person name="Corradi N."/>
        </authorList>
    </citation>
    <scope>NUCLEOTIDE SEQUENCE [LARGE SCALE GENOMIC DNA]</scope>
    <source>
        <strain evidence="6 7">MK1</strain>
    </source>
</reference>
<keyword evidence="3" id="KW-0540">Nuclease</keyword>
<accession>A0A0R0M3D6</accession>
<evidence type="ECO:0000256" key="3">
    <source>
        <dbReference type="ARBA" id="ARBA00022722"/>
    </source>
</evidence>
<evidence type="ECO:0000256" key="2">
    <source>
        <dbReference type="ARBA" id="ARBA00022695"/>
    </source>
</evidence>
<evidence type="ECO:0000313" key="6">
    <source>
        <dbReference type="EMBL" id="KRH93569.1"/>
    </source>
</evidence>
<dbReference type="GO" id="GO:0016779">
    <property type="term" value="F:nucleotidyltransferase activity"/>
    <property type="evidence" value="ECO:0007669"/>
    <property type="project" value="UniProtKB-KW"/>
</dbReference>
<dbReference type="Gene3D" id="3.10.10.10">
    <property type="entry name" value="HIV Type 1 Reverse Transcriptase, subunit A, domain 1"/>
    <property type="match status" value="1"/>
</dbReference>
<dbReference type="AlphaFoldDB" id="A0A0R0M3D6"/>
<dbReference type="EMBL" id="LGUB01000292">
    <property type="protein sequence ID" value="KRH93569.1"/>
    <property type="molecule type" value="Genomic_DNA"/>
</dbReference>
<name>A0A0R0M3D6_9MICR</name>
<dbReference type="InterPro" id="IPR021109">
    <property type="entry name" value="Peptidase_aspartic_dom_sf"/>
</dbReference>
<evidence type="ECO:0000256" key="5">
    <source>
        <dbReference type="SAM" id="MobiDB-lite"/>
    </source>
</evidence>
<dbReference type="Proteomes" id="UP000051530">
    <property type="component" value="Unassembled WGS sequence"/>
</dbReference>
<keyword evidence="4" id="KW-0378">Hydrolase</keyword>
<dbReference type="PANTHER" id="PTHR37984:SF5">
    <property type="entry name" value="PROTEIN NYNRIN-LIKE"/>
    <property type="match status" value="1"/>
</dbReference>
<feature type="region of interest" description="Disordered" evidence="5">
    <location>
        <begin position="79"/>
        <end position="100"/>
    </location>
</feature>
<dbReference type="GO" id="GO:0004519">
    <property type="term" value="F:endonuclease activity"/>
    <property type="evidence" value="ECO:0007669"/>
    <property type="project" value="UniProtKB-KW"/>
</dbReference>
<keyword evidence="2" id="KW-0548">Nucleotidyltransferase</keyword>